<reference evidence="2 3" key="1">
    <citation type="submission" date="2017-05" db="EMBL/GenBank/DDBJ databases">
        <title>Vagococcus spp. assemblies.</title>
        <authorList>
            <person name="Gulvik C.A."/>
        </authorList>
    </citation>
    <scope>NUCLEOTIDE SEQUENCE [LARGE SCALE GENOMIC DNA]</scope>
    <source>
        <strain evidence="2 3">SS1994</strain>
    </source>
</reference>
<keyword evidence="1" id="KW-0472">Membrane</keyword>
<name>A0A429ZK85_9ENTE</name>
<keyword evidence="3" id="KW-1185">Reference proteome</keyword>
<gene>
    <name evidence="2" type="ORF">CBF36_06845</name>
</gene>
<evidence type="ECO:0000256" key="1">
    <source>
        <dbReference type="SAM" id="Phobius"/>
    </source>
</evidence>
<sequence>MRKEKLQRGFIILGVFLGLSLVLGIIGLFLFNNDESWQNYWSVFGSIASILGAFLILLFEQDSDKEKEKALEEKEREKEREKAFDNLVFKIKEEGSPILIENYHRLESSNIEDDEKIALKKDIVKLFYQYQLLDYLRKEFPDDAENMLDPTRVVTEQQYIFQKIYIHENFSKIKQEIYQEFNFSELEEIFDHAMPTIEYPTNNIENNSITTTKNDSVKLEANESIKDISIKSINYPSVLGDWIMNPEKASQVDYLIGISVNTNDIIAIYKLIGDKYEQIGTNRIRFGGSESKIIYNIADSQNYFDSFELTEKFKKIFSTWRSRNPILYFNQWCKNNNVDRTILLELLKHIDSQGFNDSKEDNAIVLVKTNQYDKLIDEIKQDNLNKLLVELSETKSKSNIQDYIKKLNQLGLAIYLENDKWTPQKRVSKNEIPIKEESTCIKLYCKKKEAIVREYASKYTLDSHLYNMIVPTRILGQVIKDIIRDIEMGKIVAEQGYRAEGTSGVFFERAGNLKAFPFEIK</sequence>
<proteinExistence type="predicted"/>
<dbReference type="Proteomes" id="UP000288490">
    <property type="component" value="Unassembled WGS sequence"/>
</dbReference>
<organism evidence="2 3">
    <name type="scientific">Vagococcus bubulae</name>
    <dbReference type="NCBI Taxonomy" id="1977868"/>
    <lineage>
        <taxon>Bacteria</taxon>
        <taxon>Bacillati</taxon>
        <taxon>Bacillota</taxon>
        <taxon>Bacilli</taxon>
        <taxon>Lactobacillales</taxon>
        <taxon>Enterococcaceae</taxon>
        <taxon>Vagococcus</taxon>
    </lineage>
</organism>
<dbReference type="EMBL" id="NGJT01000010">
    <property type="protein sequence ID" value="RST94092.1"/>
    <property type="molecule type" value="Genomic_DNA"/>
</dbReference>
<protein>
    <submittedName>
        <fullName evidence="2">Uncharacterized protein</fullName>
    </submittedName>
</protein>
<keyword evidence="1" id="KW-1133">Transmembrane helix</keyword>
<evidence type="ECO:0000313" key="2">
    <source>
        <dbReference type="EMBL" id="RST94092.1"/>
    </source>
</evidence>
<comment type="caution">
    <text evidence="2">The sequence shown here is derived from an EMBL/GenBank/DDBJ whole genome shotgun (WGS) entry which is preliminary data.</text>
</comment>
<feature type="transmembrane region" description="Helical" evidence="1">
    <location>
        <begin position="37"/>
        <end position="59"/>
    </location>
</feature>
<dbReference type="RefSeq" id="WP_125957712.1">
    <property type="nucleotide sequence ID" value="NZ_JAQEJV010000005.1"/>
</dbReference>
<accession>A0A429ZK85</accession>
<keyword evidence="1" id="KW-0812">Transmembrane</keyword>
<feature type="transmembrane region" description="Helical" evidence="1">
    <location>
        <begin position="9"/>
        <end position="31"/>
    </location>
</feature>
<evidence type="ECO:0000313" key="3">
    <source>
        <dbReference type="Proteomes" id="UP000288490"/>
    </source>
</evidence>
<dbReference type="AlphaFoldDB" id="A0A429ZK85"/>